<organism evidence="2 3">
    <name type="scientific">Pedosphaera parvula (strain Ellin514)</name>
    <dbReference type="NCBI Taxonomy" id="320771"/>
    <lineage>
        <taxon>Bacteria</taxon>
        <taxon>Pseudomonadati</taxon>
        <taxon>Verrucomicrobiota</taxon>
        <taxon>Pedosphaerae</taxon>
        <taxon>Pedosphaerales</taxon>
        <taxon>Pedosphaeraceae</taxon>
        <taxon>Pedosphaera</taxon>
    </lineage>
</organism>
<dbReference type="STRING" id="320771.Cflav_PD5408"/>
<comment type="caution">
    <text evidence="2">The sequence shown here is derived from an EMBL/GenBank/DDBJ whole genome shotgun (WGS) entry which is preliminary data.</text>
</comment>
<dbReference type="PANTHER" id="PTHR42951:SF17">
    <property type="entry name" value="METALLO-BETA-LACTAMASE DOMAIN-CONTAINING PROTEIN"/>
    <property type="match status" value="1"/>
</dbReference>
<sequence length="283" mass="31461">MSAKLKQPGPGRVVATNVVCIPFSLVNTYMVANRDGSWVLVDAGLFYSTAKILRAADHWFRGTKPSAIVLTHGHFDHRGALKKLAAHWDAPVYAHEEEMPFLTGKEDYPAPDPTAGGGLMTLMSWMFPRRAIDISGRVQPLPANGSVPGMKEWRWIHTPGHTRGHVSFFHDKDKALIAGDAFVTVKQESLSAIISRKQQVHRPPAYFTPDWDAARRSVQELARLEPYNACTGHGIPMSGPHMLNQLQELARSFNQVAVPRHGRYVRKREQEIAAPDLQPAHAS</sequence>
<gene>
    <name evidence="2" type="ORF">Cflav_PD5408</name>
</gene>
<dbReference type="Gene3D" id="3.60.15.10">
    <property type="entry name" value="Ribonuclease Z/Hydroxyacylglutathione hydrolase-like"/>
    <property type="match status" value="1"/>
</dbReference>
<dbReference type="Pfam" id="PF00753">
    <property type="entry name" value="Lactamase_B"/>
    <property type="match status" value="1"/>
</dbReference>
<evidence type="ECO:0000313" key="2">
    <source>
        <dbReference type="EMBL" id="EEF62773.1"/>
    </source>
</evidence>
<dbReference type="OrthoDB" id="9802248at2"/>
<dbReference type="CDD" id="cd07721">
    <property type="entry name" value="yflN-like_MBL-fold"/>
    <property type="match status" value="1"/>
</dbReference>
<dbReference type="SUPFAM" id="SSF56281">
    <property type="entry name" value="Metallo-hydrolase/oxidoreductase"/>
    <property type="match status" value="1"/>
</dbReference>
<dbReference type="AlphaFoldDB" id="B9XB88"/>
<reference evidence="2 3" key="1">
    <citation type="journal article" date="2011" name="J. Bacteriol.">
        <title>Genome sequence of 'Pedosphaera parvula' Ellin514, an aerobic Verrucomicrobial isolate from pasture soil.</title>
        <authorList>
            <person name="Kant R."/>
            <person name="van Passel M.W."/>
            <person name="Sangwan P."/>
            <person name="Palva A."/>
            <person name="Lucas S."/>
            <person name="Copeland A."/>
            <person name="Lapidus A."/>
            <person name="Glavina Del Rio T."/>
            <person name="Dalin E."/>
            <person name="Tice H."/>
            <person name="Bruce D."/>
            <person name="Goodwin L."/>
            <person name="Pitluck S."/>
            <person name="Chertkov O."/>
            <person name="Larimer F.W."/>
            <person name="Land M.L."/>
            <person name="Hauser L."/>
            <person name="Brettin T.S."/>
            <person name="Detter J.C."/>
            <person name="Han S."/>
            <person name="de Vos W.M."/>
            <person name="Janssen P.H."/>
            <person name="Smidt H."/>
        </authorList>
    </citation>
    <scope>NUCLEOTIDE SEQUENCE [LARGE SCALE GENOMIC DNA]</scope>
    <source>
        <strain evidence="2 3">Ellin514</strain>
    </source>
</reference>
<dbReference type="SMART" id="SM00849">
    <property type="entry name" value="Lactamase_B"/>
    <property type="match status" value="1"/>
</dbReference>
<accession>B9XB88</accession>
<dbReference type="RefSeq" id="WP_007413086.1">
    <property type="nucleotide sequence ID" value="NZ_ABOX02000003.1"/>
</dbReference>
<proteinExistence type="predicted"/>
<dbReference type="InterPro" id="IPR050855">
    <property type="entry name" value="NDM-1-like"/>
</dbReference>
<name>B9XB88_PEDPL</name>
<dbReference type="Proteomes" id="UP000003688">
    <property type="component" value="Unassembled WGS sequence"/>
</dbReference>
<feature type="domain" description="Metallo-beta-lactamase" evidence="1">
    <location>
        <begin position="25"/>
        <end position="233"/>
    </location>
</feature>
<evidence type="ECO:0000259" key="1">
    <source>
        <dbReference type="SMART" id="SM00849"/>
    </source>
</evidence>
<protein>
    <submittedName>
        <fullName evidence="2">Beta-lactamase domain protein</fullName>
    </submittedName>
</protein>
<evidence type="ECO:0000313" key="3">
    <source>
        <dbReference type="Proteomes" id="UP000003688"/>
    </source>
</evidence>
<keyword evidence="3" id="KW-1185">Reference proteome</keyword>
<dbReference type="InterPro" id="IPR001279">
    <property type="entry name" value="Metallo-B-lactamas"/>
</dbReference>
<dbReference type="PANTHER" id="PTHR42951">
    <property type="entry name" value="METALLO-BETA-LACTAMASE DOMAIN-CONTAINING"/>
    <property type="match status" value="1"/>
</dbReference>
<dbReference type="EMBL" id="ABOX02000003">
    <property type="protein sequence ID" value="EEF62773.1"/>
    <property type="molecule type" value="Genomic_DNA"/>
</dbReference>
<dbReference type="InterPro" id="IPR036866">
    <property type="entry name" value="RibonucZ/Hydroxyglut_hydro"/>
</dbReference>